<dbReference type="InterPro" id="IPR009936">
    <property type="entry name" value="DUF1468"/>
</dbReference>
<organism evidence="3">
    <name type="scientific">bioreactor metagenome</name>
    <dbReference type="NCBI Taxonomy" id="1076179"/>
    <lineage>
        <taxon>unclassified sequences</taxon>
        <taxon>metagenomes</taxon>
        <taxon>ecological metagenomes</taxon>
    </lineage>
</organism>
<name>A0A645B828_9ZZZZ</name>
<keyword evidence="1" id="KW-1133">Transmembrane helix</keyword>
<evidence type="ECO:0000256" key="1">
    <source>
        <dbReference type="SAM" id="Phobius"/>
    </source>
</evidence>
<reference evidence="3" key="1">
    <citation type="submission" date="2019-08" db="EMBL/GenBank/DDBJ databases">
        <authorList>
            <person name="Kucharzyk K."/>
            <person name="Murdoch R.W."/>
            <person name="Higgins S."/>
            <person name="Loffler F."/>
        </authorList>
    </citation>
    <scope>NUCLEOTIDE SEQUENCE</scope>
</reference>
<protein>
    <recommendedName>
        <fullName evidence="2">DUF1468 domain-containing protein</fullName>
    </recommendedName>
</protein>
<dbReference type="AlphaFoldDB" id="A0A645B828"/>
<proteinExistence type="predicted"/>
<keyword evidence="1" id="KW-0812">Transmembrane</keyword>
<keyword evidence="1" id="KW-0472">Membrane</keyword>
<feature type="transmembrane region" description="Helical" evidence="1">
    <location>
        <begin position="38"/>
        <end position="59"/>
    </location>
</feature>
<evidence type="ECO:0000313" key="3">
    <source>
        <dbReference type="EMBL" id="MPM61557.1"/>
    </source>
</evidence>
<feature type="domain" description="DUF1468" evidence="2">
    <location>
        <begin position="8"/>
        <end position="147"/>
    </location>
</feature>
<sequence length="152" mass="16512">MKKYNIALSVFFMALAAATFEGTQQLTAMESGLGPGSWPKVLSGILFVLGVILLLQSLWEHDQAETQAAPFNIRSVEFRRVLLGAAILTGFCLLLKFFGFIIAAAFMVPAVMRLMAEKRPIVLVGTTIGVLAAIYLIFVIALHLPLPQGSIF</sequence>
<accession>A0A645B828</accession>
<dbReference type="EMBL" id="VSSQ01018408">
    <property type="protein sequence ID" value="MPM61557.1"/>
    <property type="molecule type" value="Genomic_DNA"/>
</dbReference>
<gene>
    <name evidence="3" type="ORF">SDC9_108417</name>
</gene>
<comment type="caution">
    <text evidence="3">The sequence shown here is derived from an EMBL/GenBank/DDBJ whole genome shotgun (WGS) entry which is preliminary data.</text>
</comment>
<feature type="transmembrane region" description="Helical" evidence="1">
    <location>
        <begin position="80"/>
        <end position="108"/>
    </location>
</feature>
<evidence type="ECO:0000259" key="2">
    <source>
        <dbReference type="Pfam" id="PF07331"/>
    </source>
</evidence>
<dbReference type="Pfam" id="PF07331">
    <property type="entry name" value="TctB"/>
    <property type="match status" value="1"/>
</dbReference>
<feature type="transmembrane region" description="Helical" evidence="1">
    <location>
        <begin position="120"/>
        <end position="144"/>
    </location>
</feature>